<dbReference type="PANTHER" id="PTHR11782:SF83">
    <property type="entry name" value="GUANOSINE-DIPHOSPHATASE"/>
    <property type="match status" value="1"/>
</dbReference>
<keyword evidence="3" id="KW-0732">Signal</keyword>
<dbReference type="GO" id="GO:0009134">
    <property type="term" value="P:nucleoside diphosphate catabolic process"/>
    <property type="evidence" value="ECO:0007669"/>
    <property type="project" value="TreeGrafter"/>
</dbReference>
<proteinExistence type="inferred from homology"/>
<dbReference type="PANTHER" id="PTHR11782">
    <property type="entry name" value="ADENOSINE/GUANOSINE DIPHOSPHATASE"/>
    <property type="match status" value="1"/>
</dbReference>
<reference evidence="4" key="1">
    <citation type="submission" date="2023-01" db="EMBL/GenBank/DDBJ databases">
        <title>Genome assembly of the deep-sea coral Lophelia pertusa.</title>
        <authorList>
            <person name="Herrera S."/>
            <person name="Cordes E."/>
        </authorList>
    </citation>
    <scope>NUCLEOTIDE SEQUENCE</scope>
    <source>
        <strain evidence="4">USNM1676648</strain>
        <tissue evidence="4">Polyp</tissue>
    </source>
</reference>
<evidence type="ECO:0000313" key="4">
    <source>
        <dbReference type="EMBL" id="KAJ7382433.1"/>
    </source>
</evidence>
<evidence type="ECO:0008006" key="6">
    <source>
        <dbReference type="Google" id="ProtNLM"/>
    </source>
</evidence>
<comment type="caution">
    <text evidence="4">The sequence shown here is derived from an EMBL/GenBank/DDBJ whole genome shotgun (WGS) entry which is preliminary data.</text>
</comment>
<keyword evidence="2" id="KW-0378">Hydrolase</keyword>
<feature type="chain" id="PRO_5040737035" description="Apyrase" evidence="3">
    <location>
        <begin position="22"/>
        <end position="125"/>
    </location>
</feature>
<evidence type="ECO:0000256" key="2">
    <source>
        <dbReference type="ARBA" id="ARBA00022801"/>
    </source>
</evidence>
<evidence type="ECO:0000256" key="3">
    <source>
        <dbReference type="SAM" id="SignalP"/>
    </source>
</evidence>
<dbReference type="AlphaFoldDB" id="A0A9W9ZKL0"/>
<organism evidence="4 5">
    <name type="scientific">Desmophyllum pertusum</name>
    <dbReference type="NCBI Taxonomy" id="174260"/>
    <lineage>
        <taxon>Eukaryota</taxon>
        <taxon>Metazoa</taxon>
        <taxon>Cnidaria</taxon>
        <taxon>Anthozoa</taxon>
        <taxon>Hexacorallia</taxon>
        <taxon>Scleractinia</taxon>
        <taxon>Caryophylliina</taxon>
        <taxon>Caryophylliidae</taxon>
        <taxon>Desmophyllum</taxon>
    </lineage>
</organism>
<dbReference type="Pfam" id="PF01150">
    <property type="entry name" value="GDA1_CD39"/>
    <property type="match status" value="1"/>
</dbReference>
<accession>A0A9W9ZKL0</accession>
<protein>
    <recommendedName>
        <fullName evidence="6">Apyrase</fullName>
    </recommendedName>
</protein>
<dbReference type="Gene3D" id="3.30.420.40">
    <property type="match status" value="1"/>
</dbReference>
<dbReference type="GO" id="GO:0017111">
    <property type="term" value="F:ribonucleoside triphosphate phosphatase activity"/>
    <property type="evidence" value="ECO:0007669"/>
    <property type="project" value="TreeGrafter"/>
</dbReference>
<dbReference type="InterPro" id="IPR000407">
    <property type="entry name" value="GDA1_CD39_NTPase"/>
</dbReference>
<evidence type="ECO:0000313" key="5">
    <source>
        <dbReference type="Proteomes" id="UP001163046"/>
    </source>
</evidence>
<gene>
    <name evidence="4" type="ORF">OS493_035082</name>
</gene>
<dbReference type="OrthoDB" id="6372431at2759"/>
<dbReference type="GO" id="GO:0045134">
    <property type="term" value="F:UDP phosphatase activity"/>
    <property type="evidence" value="ECO:0007669"/>
    <property type="project" value="TreeGrafter"/>
</dbReference>
<dbReference type="EMBL" id="MU825924">
    <property type="protein sequence ID" value="KAJ7382433.1"/>
    <property type="molecule type" value="Genomic_DNA"/>
</dbReference>
<feature type="signal peptide" evidence="3">
    <location>
        <begin position="1"/>
        <end position="21"/>
    </location>
</feature>
<dbReference type="Proteomes" id="UP001163046">
    <property type="component" value="Unassembled WGS sequence"/>
</dbReference>
<dbReference type="GO" id="GO:0004382">
    <property type="term" value="F:GDP phosphatase activity"/>
    <property type="evidence" value="ECO:0007669"/>
    <property type="project" value="TreeGrafter"/>
</dbReference>
<dbReference type="GO" id="GO:0016020">
    <property type="term" value="C:membrane"/>
    <property type="evidence" value="ECO:0007669"/>
    <property type="project" value="TreeGrafter"/>
</dbReference>
<name>A0A9W9ZKL0_9CNID</name>
<evidence type="ECO:0000256" key="1">
    <source>
        <dbReference type="ARBA" id="ARBA00009283"/>
    </source>
</evidence>
<comment type="similarity">
    <text evidence="1">Belongs to the GDA1/CD39 NTPase family.</text>
</comment>
<sequence>MYLEKVLMLMGVLCLTLVTQPIPVHRDPGHTAEYAIVFDAGSTSTRLKIYQFLASGSSLQPSDVLELSPSPHKVRPGISDLADDPFKVEAYMMPLLESAKKNHPRRQASINSYIFVRDSRNETIA</sequence>
<keyword evidence="5" id="KW-1185">Reference proteome</keyword>